<accession>V5IR21</accession>
<protein>
    <submittedName>
        <fullName evidence="1">Uncharacterized protein</fullName>
    </submittedName>
</protein>
<evidence type="ECO:0000313" key="1">
    <source>
        <dbReference type="EMBL" id="ESA43601.1"/>
    </source>
</evidence>
<keyword evidence="2" id="KW-1185">Reference proteome</keyword>
<proteinExistence type="predicted"/>
<dbReference type="EMBL" id="CM002237">
    <property type="protein sequence ID" value="ESA43601.1"/>
    <property type="molecule type" value="Genomic_DNA"/>
</dbReference>
<dbReference type="GeneID" id="23569524"/>
<name>V5IR21_NEUCR</name>
<dbReference type="VEuPathDB" id="FungiDB:NCU16553"/>
<dbReference type="Proteomes" id="UP000001805">
    <property type="component" value="Chromosome 6, Linkage Group II"/>
</dbReference>
<sequence>MSQYQPSLRTLPSLKTLVSVGSQSFGPCLAATSPPHLAGLGNVFDGSRLSSAVEDLQMDDGKAGTSETIYAHFPLATARSITRPGSYCPKSGRF</sequence>
<dbReference type="RefSeq" id="XP_011393688.1">
    <property type="nucleotide sequence ID" value="XM_011395386.1"/>
</dbReference>
<organism evidence="1 2">
    <name type="scientific">Neurospora crassa (strain ATCC 24698 / 74-OR23-1A / CBS 708.71 / DSM 1257 / FGSC 987)</name>
    <dbReference type="NCBI Taxonomy" id="367110"/>
    <lineage>
        <taxon>Eukaryota</taxon>
        <taxon>Fungi</taxon>
        <taxon>Dikarya</taxon>
        <taxon>Ascomycota</taxon>
        <taxon>Pezizomycotina</taxon>
        <taxon>Sordariomycetes</taxon>
        <taxon>Sordariomycetidae</taxon>
        <taxon>Sordariales</taxon>
        <taxon>Sordariaceae</taxon>
        <taxon>Neurospora</taxon>
    </lineage>
</organism>
<gene>
    <name evidence="1" type="ORF">NCU16553</name>
</gene>
<evidence type="ECO:0000313" key="2">
    <source>
        <dbReference type="Proteomes" id="UP000001805"/>
    </source>
</evidence>
<dbReference type="AlphaFoldDB" id="V5IR21"/>
<reference evidence="1 2" key="1">
    <citation type="journal article" date="2003" name="Nature">
        <title>The genome sequence of the filamentous fungus Neurospora crassa.</title>
        <authorList>
            <person name="Galagan J.E."/>
            <person name="Calvo S.E."/>
            <person name="Borkovich K.A."/>
            <person name="Selker E.U."/>
            <person name="Read N.D."/>
            <person name="Jaffe D."/>
            <person name="FitzHugh W."/>
            <person name="Ma L.J."/>
            <person name="Smirnov S."/>
            <person name="Purcell S."/>
            <person name="Rehman B."/>
            <person name="Elkins T."/>
            <person name="Engels R."/>
            <person name="Wang S."/>
            <person name="Nielsen C.B."/>
            <person name="Butler J."/>
            <person name="Endrizzi M."/>
            <person name="Qui D."/>
            <person name="Ianakiev P."/>
            <person name="Bell-Pedersen D."/>
            <person name="Nelson M.A."/>
            <person name="Werner-Washburne M."/>
            <person name="Selitrennikoff C.P."/>
            <person name="Kinsey J.A."/>
            <person name="Braun E.L."/>
            <person name="Zelter A."/>
            <person name="Schulte U."/>
            <person name="Kothe G.O."/>
            <person name="Jedd G."/>
            <person name="Mewes W."/>
            <person name="Staben C."/>
            <person name="Marcotte E."/>
            <person name="Greenberg D."/>
            <person name="Roy A."/>
            <person name="Foley K."/>
            <person name="Naylor J."/>
            <person name="Stange-Thomann N."/>
            <person name="Barrett R."/>
            <person name="Gnerre S."/>
            <person name="Kamal M."/>
            <person name="Kamvysselis M."/>
            <person name="Mauceli E."/>
            <person name="Bielke C."/>
            <person name="Rudd S."/>
            <person name="Frishman D."/>
            <person name="Krystofova S."/>
            <person name="Rasmussen C."/>
            <person name="Metzenberg R.L."/>
            <person name="Perkins D.D."/>
            <person name="Kroken S."/>
            <person name="Cogoni C."/>
            <person name="Macino G."/>
            <person name="Catcheside D."/>
            <person name="Li W."/>
            <person name="Pratt R.J."/>
            <person name="Osmani S.A."/>
            <person name="DeSouza C.P."/>
            <person name="Glass L."/>
            <person name="Orbach M.J."/>
            <person name="Berglund J.A."/>
            <person name="Voelker R."/>
            <person name="Yarden O."/>
            <person name="Plamann M."/>
            <person name="Seiler S."/>
            <person name="Dunlap J."/>
            <person name="Radford A."/>
            <person name="Aramayo R."/>
            <person name="Natvig D.O."/>
            <person name="Alex L.A."/>
            <person name="Mannhaupt G."/>
            <person name="Ebbole D.J."/>
            <person name="Freitag M."/>
            <person name="Paulsen I."/>
            <person name="Sachs M.S."/>
            <person name="Lander E.S."/>
            <person name="Nusbaum C."/>
            <person name="Birren B."/>
        </authorList>
    </citation>
    <scope>NUCLEOTIDE SEQUENCE [LARGE SCALE GENOMIC DNA]</scope>
    <source>
        <strain evidence="2">ATCC 24698 / 74-OR23-1A / CBS 708.71 / DSM 1257 / FGSC 987</strain>
    </source>
</reference>